<dbReference type="GO" id="GO:0005886">
    <property type="term" value="C:plasma membrane"/>
    <property type="evidence" value="ECO:0007669"/>
    <property type="project" value="UniProtKB-SubCell"/>
</dbReference>
<keyword evidence="5 6" id="KW-0472">Membrane</keyword>
<accession>A0A1E5LJ43</accession>
<sequence>MLTKKGIKLRYAIGILIIIIVICTAVVSGFASKNALKKSLMENYLESNYNYAKKLSTSTSDLFNDLQQNLNIIGEIAGSDALTQKDLDVWRSANNKHFNSIFITDKEGFIQLLSPEKIQYKGGVVVKSGTKIQSDTVKKALAIKQSFISDPYRATSGQMIMLISSPIFDRFGQYKGLVGGTIYLESDSVLNNTLKEHQYANGSYVYVVNRDGKLIYHPDSDRINEDVSENKVVQQLMKGNNGSSVITNVRGNEFFAGYAHEETTGWGIVSQTPTDVIEDPLHELLTQMFFRSLPLVVLILLLSWILANTLAKPINSLAKFSEDAITHKQHIVPKDWINGRIHIYEVHQLYHHISNHLNLLHSEVQLDGLTQLVNRKTFDIVIKEWIDANMSFAIIMLDIDHFKKVNDTYGHLVGDEVLKFLASIIKKVAREDDLCFRYGGEEFGILVKHINVEDAKKMAERLRQKVAETVSPTGQPITISLGVTVYREEDIDEKIIIQRADKALYCSKANGRNKVTVINE</sequence>
<evidence type="ECO:0000256" key="1">
    <source>
        <dbReference type="ARBA" id="ARBA00004651"/>
    </source>
</evidence>
<dbReference type="PANTHER" id="PTHR45138:SF9">
    <property type="entry name" value="DIGUANYLATE CYCLASE DGCM-RELATED"/>
    <property type="match status" value="1"/>
</dbReference>
<dbReference type="Gene3D" id="3.30.450.20">
    <property type="entry name" value="PAS domain"/>
    <property type="match status" value="1"/>
</dbReference>
<dbReference type="SUPFAM" id="SSF103190">
    <property type="entry name" value="Sensory domain-like"/>
    <property type="match status" value="1"/>
</dbReference>
<protein>
    <recommendedName>
        <fullName evidence="7">GGDEF domain-containing protein</fullName>
    </recommendedName>
</protein>
<dbReference type="NCBIfam" id="TIGR00254">
    <property type="entry name" value="GGDEF"/>
    <property type="match status" value="1"/>
</dbReference>
<dbReference type="PANTHER" id="PTHR45138">
    <property type="entry name" value="REGULATORY COMPONENTS OF SENSORY TRANSDUCTION SYSTEM"/>
    <property type="match status" value="1"/>
</dbReference>
<dbReference type="AlphaFoldDB" id="A0A1E5LJ43"/>
<dbReference type="EMBL" id="MJEH01000005">
    <property type="protein sequence ID" value="OEH94056.1"/>
    <property type="molecule type" value="Genomic_DNA"/>
</dbReference>
<dbReference type="InterPro" id="IPR043128">
    <property type="entry name" value="Rev_trsase/Diguanyl_cyclase"/>
</dbReference>
<organism evidence="8 9">
    <name type="scientific">Bacillus solimangrovi</name>
    <dbReference type="NCBI Taxonomy" id="1305675"/>
    <lineage>
        <taxon>Bacteria</taxon>
        <taxon>Bacillati</taxon>
        <taxon>Bacillota</taxon>
        <taxon>Bacilli</taxon>
        <taxon>Bacillales</taxon>
        <taxon>Bacillaceae</taxon>
        <taxon>Bacillus</taxon>
    </lineage>
</organism>
<evidence type="ECO:0000256" key="5">
    <source>
        <dbReference type="ARBA" id="ARBA00023136"/>
    </source>
</evidence>
<dbReference type="CDD" id="cd12912">
    <property type="entry name" value="PDC2_MCP_like"/>
    <property type="match status" value="1"/>
</dbReference>
<evidence type="ECO:0000256" key="4">
    <source>
        <dbReference type="ARBA" id="ARBA00022989"/>
    </source>
</evidence>
<dbReference type="InterPro" id="IPR029151">
    <property type="entry name" value="Sensor-like_sf"/>
</dbReference>
<dbReference type="STRING" id="1305675.BFG57_09410"/>
<dbReference type="InterPro" id="IPR029787">
    <property type="entry name" value="Nucleotide_cyclase"/>
</dbReference>
<dbReference type="GO" id="GO:1902201">
    <property type="term" value="P:negative regulation of bacterial-type flagellum-dependent cell motility"/>
    <property type="evidence" value="ECO:0007669"/>
    <property type="project" value="TreeGrafter"/>
</dbReference>
<proteinExistence type="predicted"/>
<dbReference type="GO" id="GO:0043709">
    <property type="term" value="P:cell adhesion involved in single-species biofilm formation"/>
    <property type="evidence" value="ECO:0007669"/>
    <property type="project" value="TreeGrafter"/>
</dbReference>
<dbReference type="Pfam" id="PF02743">
    <property type="entry name" value="dCache_1"/>
    <property type="match status" value="1"/>
</dbReference>
<dbReference type="InterPro" id="IPR033479">
    <property type="entry name" value="dCache_1"/>
</dbReference>
<dbReference type="RefSeq" id="WP_069715825.1">
    <property type="nucleotide sequence ID" value="NZ_MJEH01000005.1"/>
</dbReference>
<dbReference type="Pfam" id="PF00990">
    <property type="entry name" value="GGDEF"/>
    <property type="match status" value="1"/>
</dbReference>
<gene>
    <name evidence="8" type="ORF">BFG57_09410</name>
</gene>
<evidence type="ECO:0000313" key="9">
    <source>
        <dbReference type="Proteomes" id="UP000095209"/>
    </source>
</evidence>
<evidence type="ECO:0000256" key="6">
    <source>
        <dbReference type="SAM" id="Phobius"/>
    </source>
</evidence>
<name>A0A1E5LJ43_9BACI</name>
<feature type="transmembrane region" description="Helical" evidence="6">
    <location>
        <begin position="12"/>
        <end position="31"/>
    </location>
</feature>
<dbReference type="Gene3D" id="3.30.70.270">
    <property type="match status" value="1"/>
</dbReference>
<dbReference type="SMART" id="SM00267">
    <property type="entry name" value="GGDEF"/>
    <property type="match status" value="1"/>
</dbReference>
<keyword evidence="3 6" id="KW-0812">Transmembrane</keyword>
<dbReference type="PROSITE" id="PS50887">
    <property type="entry name" value="GGDEF"/>
    <property type="match status" value="1"/>
</dbReference>
<evidence type="ECO:0000313" key="8">
    <source>
        <dbReference type="EMBL" id="OEH94056.1"/>
    </source>
</evidence>
<keyword evidence="4 6" id="KW-1133">Transmembrane helix</keyword>
<dbReference type="InterPro" id="IPR050469">
    <property type="entry name" value="Diguanylate_Cyclase"/>
</dbReference>
<reference evidence="8 9" key="1">
    <citation type="submission" date="2016-08" db="EMBL/GenBank/DDBJ databases">
        <title>Genome of Bacillus solimangrovi GH2-4.</title>
        <authorList>
            <person name="Lim S."/>
            <person name="Kim B.-C."/>
        </authorList>
    </citation>
    <scope>NUCLEOTIDE SEQUENCE [LARGE SCALE GENOMIC DNA]</scope>
    <source>
        <strain evidence="8 9">GH2-4</strain>
    </source>
</reference>
<evidence type="ECO:0000256" key="3">
    <source>
        <dbReference type="ARBA" id="ARBA00022692"/>
    </source>
</evidence>
<evidence type="ECO:0000256" key="2">
    <source>
        <dbReference type="ARBA" id="ARBA00022475"/>
    </source>
</evidence>
<feature type="domain" description="GGDEF" evidence="7">
    <location>
        <begin position="390"/>
        <end position="520"/>
    </location>
</feature>
<comment type="subcellular location">
    <subcellularLocation>
        <location evidence="1">Cell membrane</location>
        <topology evidence="1">Multi-pass membrane protein</topology>
    </subcellularLocation>
</comment>
<dbReference type="OrthoDB" id="9759607at2"/>
<dbReference type="FunFam" id="3.30.70.270:FF:000001">
    <property type="entry name" value="Diguanylate cyclase domain protein"/>
    <property type="match status" value="1"/>
</dbReference>
<dbReference type="GO" id="GO:0052621">
    <property type="term" value="F:diguanylate cyclase activity"/>
    <property type="evidence" value="ECO:0007669"/>
    <property type="project" value="TreeGrafter"/>
</dbReference>
<comment type="caution">
    <text evidence="8">The sequence shown here is derived from an EMBL/GenBank/DDBJ whole genome shotgun (WGS) entry which is preliminary data.</text>
</comment>
<evidence type="ECO:0000259" key="7">
    <source>
        <dbReference type="PROSITE" id="PS50887"/>
    </source>
</evidence>
<dbReference type="Proteomes" id="UP000095209">
    <property type="component" value="Unassembled WGS sequence"/>
</dbReference>
<keyword evidence="2" id="KW-1003">Cell membrane</keyword>
<dbReference type="InterPro" id="IPR000160">
    <property type="entry name" value="GGDEF_dom"/>
</dbReference>
<dbReference type="CDD" id="cd18773">
    <property type="entry name" value="PDC1_HK_sensor"/>
    <property type="match status" value="1"/>
</dbReference>
<keyword evidence="9" id="KW-1185">Reference proteome</keyword>
<dbReference type="CDD" id="cd01949">
    <property type="entry name" value="GGDEF"/>
    <property type="match status" value="1"/>
</dbReference>
<dbReference type="SUPFAM" id="SSF55073">
    <property type="entry name" value="Nucleotide cyclase"/>
    <property type="match status" value="1"/>
</dbReference>